<keyword evidence="3" id="KW-0645">Protease</keyword>
<organism evidence="10 11">
    <name type="scientific">Paractinoplanes bogorensis</name>
    <dbReference type="NCBI Taxonomy" id="1610840"/>
    <lineage>
        <taxon>Bacteria</taxon>
        <taxon>Bacillati</taxon>
        <taxon>Actinomycetota</taxon>
        <taxon>Actinomycetes</taxon>
        <taxon>Micromonosporales</taxon>
        <taxon>Micromonosporaceae</taxon>
        <taxon>Paractinoplanes</taxon>
    </lineage>
</organism>
<dbReference type="RefSeq" id="WP_215789344.1">
    <property type="nucleotide sequence ID" value="NZ_JAHKKG010000006.1"/>
</dbReference>
<dbReference type="PANTHER" id="PTHR11963:SF20">
    <property type="entry name" value="PEPTIDASE B"/>
    <property type="match status" value="1"/>
</dbReference>
<evidence type="ECO:0000313" key="11">
    <source>
        <dbReference type="Proteomes" id="UP001519654"/>
    </source>
</evidence>
<dbReference type="PANTHER" id="PTHR11963">
    <property type="entry name" value="LEUCINE AMINOPEPTIDASE-RELATED"/>
    <property type="match status" value="1"/>
</dbReference>
<evidence type="ECO:0000256" key="2">
    <source>
        <dbReference type="ARBA" id="ARBA00022438"/>
    </source>
</evidence>
<dbReference type="InterPro" id="IPR011356">
    <property type="entry name" value="Leucine_aapep/pepB"/>
</dbReference>
<gene>
    <name evidence="10" type="ORF">KOI35_21895</name>
</gene>
<comment type="caution">
    <text evidence="10">The sequence shown here is derived from an EMBL/GenBank/DDBJ whole genome shotgun (WGS) entry which is preliminary data.</text>
</comment>
<dbReference type="PRINTS" id="PR00481">
    <property type="entry name" value="LAMNOPPTDASE"/>
</dbReference>
<evidence type="ECO:0000256" key="6">
    <source>
        <dbReference type="ARBA" id="ARBA00049972"/>
    </source>
</evidence>
<dbReference type="CDD" id="cd00433">
    <property type="entry name" value="Peptidase_M17"/>
    <property type="match status" value="1"/>
</dbReference>
<dbReference type="Proteomes" id="UP001519654">
    <property type="component" value="Unassembled WGS sequence"/>
</dbReference>
<reference evidence="10 11" key="1">
    <citation type="submission" date="2021-06" db="EMBL/GenBank/DDBJ databases">
        <title>Actinoplanes lichenicola sp. nov., and Actinoplanes ovalisporus sp. nov., isolated from lichen in Thailand.</title>
        <authorList>
            <person name="Saeng-In P."/>
            <person name="Kanchanasin P."/>
            <person name="Yuki M."/>
            <person name="Kudo T."/>
            <person name="Ohkuma M."/>
            <person name="Phongsopitanun W."/>
            <person name="Tanasupawat S."/>
        </authorList>
    </citation>
    <scope>NUCLEOTIDE SEQUENCE [LARGE SCALE GENOMIC DNA]</scope>
    <source>
        <strain evidence="10 11">NBRC 110975</strain>
    </source>
</reference>
<evidence type="ECO:0000313" key="10">
    <source>
        <dbReference type="EMBL" id="MBU2666156.1"/>
    </source>
</evidence>
<dbReference type="EMBL" id="JAHKKG010000006">
    <property type="protein sequence ID" value="MBU2666156.1"/>
    <property type="molecule type" value="Genomic_DNA"/>
</dbReference>
<evidence type="ECO:0000256" key="5">
    <source>
        <dbReference type="ARBA" id="ARBA00033172"/>
    </source>
</evidence>
<evidence type="ECO:0000256" key="8">
    <source>
        <dbReference type="ARBA" id="ARBA00050061"/>
    </source>
</evidence>
<evidence type="ECO:0000256" key="4">
    <source>
        <dbReference type="ARBA" id="ARBA00022801"/>
    </source>
</evidence>
<protein>
    <recommendedName>
        <fullName evidence="7">Probable cytosol aminopeptidase</fullName>
    </recommendedName>
    <alternativeName>
        <fullName evidence="8">Leucine aminopeptidase</fullName>
    </alternativeName>
    <alternativeName>
        <fullName evidence="5">Leucyl aminopeptidase</fullName>
    </alternativeName>
</protein>
<dbReference type="Gene3D" id="3.40.630.10">
    <property type="entry name" value="Zn peptidases"/>
    <property type="match status" value="1"/>
</dbReference>
<name>A0ABS5YSV3_9ACTN</name>
<sequence>MTSIDRPRGRNRAEEISAAADAVVTGTGPVSVSVGTASRLVRFVEEGDVPLGPSPTVESARDAATKAGARIRTGTIGVEAPAHLITPIVDGLITGMDSGTLYVDEPQLPAALRGALAADVARLARLLVSAPANVLTPSAAAAWAGQIAENAGLTCTVLGPDEVAAQGFGGLAAIGGGSPDGPYLVTLDHLPEAGPPEVALVGKGITFDSGGLSLKSPAAMQSMRLDVAGAATVLAVMAGLRRAGCTIPVRAVLPFAENLPGPGAARPGDVVTAWNGTEIQILDTDFEGRVILADALALAADAAPRLLIDLATLTYQAEIALGPDIAAVLGRDDTAVTQLLAAGANAGEPLWRLPLDERYRAQILTSYGVRNHPLHDSGRAITAALFLGEFVPRDIPWAHVDMTGPAWKGDASVDGATGFGARTLLELLT</sequence>
<feature type="domain" description="Cytosol aminopeptidase" evidence="9">
    <location>
        <begin position="123"/>
        <end position="424"/>
    </location>
</feature>
<evidence type="ECO:0000256" key="1">
    <source>
        <dbReference type="ARBA" id="ARBA00009528"/>
    </source>
</evidence>
<keyword evidence="11" id="KW-1185">Reference proteome</keyword>
<evidence type="ECO:0000259" key="9">
    <source>
        <dbReference type="Pfam" id="PF00883"/>
    </source>
</evidence>
<comment type="function">
    <text evidence="6">Presumably involved in the processing and regular turnover of intracellular proteins. Catalyzes the removal of unsubstituted N-terminal amino acids from various peptides.</text>
</comment>
<evidence type="ECO:0000256" key="3">
    <source>
        <dbReference type="ARBA" id="ARBA00022670"/>
    </source>
</evidence>
<keyword evidence="4" id="KW-0378">Hydrolase</keyword>
<proteinExistence type="inferred from homology"/>
<dbReference type="Pfam" id="PF00883">
    <property type="entry name" value="Peptidase_M17"/>
    <property type="match status" value="1"/>
</dbReference>
<evidence type="ECO:0000256" key="7">
    <source>
        <dbReference type="ARBA" id="ARBA00050021"/>
    </source>
</evidence>
<comment type="similarity">
    <text evidence="1">Belongs to the peptidase M17 family.</text>
</comment>
<dbReference type="GO" id="GO:0004177">
    <property type="term" value="F:aminopeptidase activity"/>
    <property type="evidence" value="ECO:0007669"/>
    <property type="project" value="UniProtKB-KW"/>
</dbReference>
<dbReference type="SUPFAM" id="SSF53187">
    <property type="entry name" value="Zn-dependent exopeptidases"/>
    <property type="match status" value="1"/>
</dbReference>
<dbReference type="InterPro" id="IPR000819">
    <property type="entry name" value="Peptidase_M17_C"/>
</dbReference>
<keyword evidence="2 10" id="KW-0031">Aminopeptidase</keyword>
<accession>A0ABS5YSV3</accession>